<dbReference type="Proteomes" id="UP000694844">
    <property type="component" value="Chromosome 6"/>
</dbReference>
<dbReference type="GeneID" id="111101061"/>
<proteinExistence type="predicted"/>
<dbReference type="RefSeq" id="XP_022289043.1">
    <property type="nucleotide sequence ID" value="XM_022433335.1"/>
</dbReference>
<feature type="region of interest" description="Disordered" evidence="1">
    <location>
        <begin position="576"/>
        <end position="609"/>
    </location>
</feature>
<dbReference type="GO" id="GO:0005634">
    <property type="term" value="C:nucleus"/>
    <property type="evidence" value="ECO:0007669"/>
    <property type="project" value="TreeGrafter"/>
</dbReference>
<accession>A0A8B8AEV6</accession>
<dbReference type="PANTHER" id="PTHR14694">
    <property type="entry name" value="CALCIUM-RESPONSIVE TRANSCRIPTION FACTOR"/>
    <property type="match status" value="1"/>
</dbReference>
<gene>
    <name evidence="3" type="primary">LOC111101061</name>
</gene>
<organism evidence="2 3">
    <name type="scientific">Crassostrea virginica</name>
    <name type="common">Eastern oyster</name>
    <dbReference type="NCBI Taxonomy" id="6565"/>
    <lineage>
        <taxon>Eukaryota</taxon>
        <taxon>Metazoa</taxon>
        <taxon>Spiralia</taxon>
        <taxon>Lophotrochozoa</taxon>
        <taxon>Mollusca</taxon>
        <taxon>Bivalvia</taxon>
        <taxon>Autobranchia</taxon>
        <taxon>Pteriomorphia</taxon>
        <taxon>Ostreida</taxon>
        <taxon>Ostreoidea</taxon>
        <taxon>Ostreidae</taxon>
        <taxon>Crassostrea</taxon>
    </lineage>
</organism>
<dbReference type="OrthoDB" id="2668416at2759"/>
<dbReference type="PANTHER" id="PTHR14694:SF1">
    <property type="entry name" value="CALCIUM-RESPONSIVE TRANSCRIPTION FACTOR"/>
    <property type="match status" value="1"/>
</dbReference>
<evidence type="ECO:0000313" key="3">
    <source>
        <dbReference type="RefSeq" id="XP_022289043.1"/>
    </source>
</evidence>
<keyword evidence="2" id="KW-1185">Reference proteome</keyword>
<reference evidence="3" key="1">
    <citation type="submission" date="2025-08" db="UniProtKB">
        <authorList>
            <consortium name="RefSeq"/>
        </authorList>
    </citation>
    <scope>IDENTIFICATION</scope>
    <source>
        <tissue evidence="3">Whole sample</tissue>
    </source>
</reference>
<feature type="compositionally biased region" description="Low complexity" evidence="1">
    <location>
        <begin position="594"/>
        <end position="604"/>
    </location>
</feature>
<evidence type="ECO:0000256" key="1">
    <source>
        <dbReference type="SAM" id="MobiDB-lite"/>
    </source>
</evidence>
<feature type="region of interest" description="Disordered" evidence="1">
    <location>
        <begin position="161"/>
        <end position="184"/>
    </location>
</feature>
<dbReference type="AlphaFoldDB" id="A0A8B8AEV6"/>
<protein>
    <submittedName>
        <fullName evidence="3">Calcium-responsive transcription factor-like</fullName>
    </submittedName>
</protein>
<feature type="compositionally biased region" description="Basic and acidic residues" evidence="1">
    <location>
        <begin position="576"/>
        <end position="586"/>
    </location>
</feature>
<name>A0A8B8AEV6_CRAVI</name>
<feature type="compositionally biased region" description="Polar residues" evidence="1">
    <location>
        <begin position="166"/>
        <end position="184"/>
    </location>
</feature>
<dbReference type="KEGG" id="cvn:111101061"/>
<evidence type="ECO:0000313" key="2">
    <source>
        <dbReference type="Proteomes" id="UP000694844"/>
    </source>
</evidence>
<dbReference type="GO" id="GO:0000978">
    <property type="term" value="F:RNA polymerase II cis-regulatory region sequence-specific DNA binding"/>
    <property type="evidence" value="ECO:0007669"/>
    <property type="project" value="TreeGrafter"/>
</dbReference>
<dbReference type="InterPro" id="IPR029309">
    <property type="entry name" value="CaRF"/>
</dbReference>
<dbReference type="GO" id="GO:0000981">
    <property type="term" value="F:DNA-binding transcription factor activity, RNA polymerase II-specific"/>
    <property type="evidence" value="ECO:0007669"/>
    <property type="project" value="TreeGrafter"/>
</dbReference>
<sequence length="693" mass="76402">MGINVRMRKKKSPFWSKTRSYDFEMVDCLDMVTSASEVINTVTMVSSTDTDDIITIEPTLKDELSEEVLANAEAGLTVSSMPPSLANPTIQGLLSSPGALSLPQGQLLTTTEGIQIIAVNNPGDLAREGQIWQVLHPDMTIIAVNNDQAFEIEPKQEDKLGDTMVEDSNSRSSGMGNSQDGMSINTEPLPPDTPLWAQRMNKCQKIGDYYRGYVDSEVDLDLLLTYHKQQTQSFWGTRQSPCPAKPSTRLMWRSQYVPFDGVPFMNLGSRAVVMECQFGPRRRGNVRHTAEYKQTCPARIYIKKVKKFPEFAVDVNQDKKSLKTAMDNAFHQLKVLGTNEIGKELYYVQLPTEKAHEFHGELQLNTAEPAVAPAPAPPPEPADSPKERLDPRVKHKIRELVASGESNVYSVRKQLRTYVSKVLYMGTEVPERHDLTLFPTVNDLKNQIHQALVDVENGTLAIITPQVNVEIVGQSSSSQTTEFSSVVDGSMWSSDGGEPVPETVTVTLTQKPGDDGHHVISRIETHLSDGSTRISTHLTPETAQLLSRLHPNMFPAGCLLPSQNLDESQQSLLEPKTDDFPLKEDTSDSLCINPIPSSSSQSPSMLDGTETHDIESLAVIVNSEDCGTQTMMVSIDGSHLDNTSDPPSMVHHTEDEDTSIENQLNCVGVSMETDSEIILSESTVSEFQSLADS</sequence>
<dbReference type="Pfam" id="PF15299">
    <property type="entry name" value="ALS2CR8"/>
    <property type="match status" value="1"/>
</dbReference>